<name>A0A292YQR0_9BACL</name>
<dbReference type="AlphaFoldDB" id="A0A292YQR0"/>
<sequence>MEYYNVVELATVLGITDAALRQKIRIGEMPSTLRNGKMAVSTTDFENYLEANRCWDFRIPEWSLYRGCKRPIKPQFVKVQGALEILREYGIEIEQRTLKRWVQSGQIKAYNLGGTYYIPTEILRKDLS</sequence>
<dbReference type="RefSeq" id="WP_096182973.1">
    <property type="nucleotide sequence ID" value="NZ_BDUF01000086.1"/>
</dbReference>
<dbReference type="Proteomes" id="UP000217785">
    <property type="component" value="Unassembled WGS sequence"/>
</dbReference>
<evidence type="ECO:0000313" key="2">
    <source>
        <dbReference type="Proteomes" id="UP000217785"/>
    </source>
</evidence>
<organism evidence="1 2">
    <name type="scientific">Effusibacillus lacus</name>
    <dbReference type="NCBI Taxonomy" id="1348429"/>
    <lineage>
        <taxon>Bacteria</taxon>
        <taxon>Bacillati</taxon>
        <taxon>Bacillota</taxon>
        <taxon>Bacilli</taxon>
        <taxon>Bacillales</taxon>
        <taxon>Alicyclobacillaceae</taxon>
        <taxon>Effusibacillus</taxon>
    </lineage>
</organism>
<keyword evidence="2" id="KW-1185">Reference proteome</keyword>
<accession>A0A292YQR0</accession>
<dbReference type="OrthoDB" id="158823at2"/>
<comment type="caution">
    <text evidence="1">The sequence shown here is derived from an EMBL/GenBank/DDBJ whole genome shotgun (WGS) entry which is preliminary data.</text>
</comment>
<keyword evidence="1" id="KW-0238">DNA-binding</keyword>
<gene>
    <name evidence="1" type="ORF">EFBL_2915</name>
</gene>
<dbReference type="EMBL" id="BDUF01000086">
    <property type="protein sequence ID" value="GAX91249.1"/>
    <property type="molecule type" value="Genomic_DNA"/>
</dbReference>
<reference evidence="2" key="1">
    <citation type="submission" date="2017-07" db="EMBL/GenBank/DDBJ databases">
        <title>Draft genome sequence of Effusibacillus lacus strain skLN1.</title>
        <authorList>
            <person name="Watanabe M."/>
            <person name="Kojima H."/>
            <person name="Fukui M."/>
        </authorList>
    </citation>
    <scope>NUCLEOTIDE SEQUENCE [LARGE SCALE GENOMIC DNA]</scope>
    <source>
        <strain evidence="2">skLN1</strain>
    </source>
</reference>
<evidence type="ECO:0000313" key="1">
    <source>
        <dbReference type="EMBL" id="GAX91249.1"/>
    </source>
</evidence>
<dbReference type="GO" id="GO:0003677">
    <property type="term" value="F:DNA binding"/>
    <property type="evidence" value="ECO:0007669"/>
    <property type="project" value="UniProtKB-KW"/>
</dbReference>
<proteinExistence type="predicted"/>
<protein>
    <submittedName>
        <fullName evidence="1">DNA-binding protein</fullName>
    </submittedName>
</protein>